<dbReference type="AlphaFoldDB" id="A0A261FNS0"/>
<organism evidence="1 2">
    <name type="scientific">Bifidobacterium lemurum</name>
    <dbReference type="NCBI Taxonomy" id="1603886"/>
    <lineage>
        <taxon>Bacteria</taxon>
        <taxon>Bacillati</taxon>
        <taxon>Actinomycetota</taxon>
        <taxon>Actinomycetes</taxon>
        <taxon>Bifidobacteriales</taxon>
        <taxon>Bifidobacteriaceae</taxon>
        <taxon>Bifidobacterium</taxon>
    </lineage>
</organism>
<reference evidence="1 2" key="1">
    <citation type="journal article" date="2017" name="BMC Genomics">
        <title>Comparative genomic and phylogenomic analyses of the Bifidobacteriaceae family.</title>
        <authorList>
            <person name="Lugli G.A."/>
            <person name="Milani C."/>
            <person name="Turroni F."/>
            <person name="Duranti S."/>
            <person name="Mancabelli L."/>
            <person name="Mangifesta M."/>
            <person name="Ferrario C."/>
            <person name="Modesto M."/>
            <person name="Mattarelli P."/>
            <person name="Jiri K."/>
            <person name="van Sinderen D."/>
            <person name="Ventura M."/>
        </authorList>
    </citation>
    <scope>NUCLEOTIDE SEQUENCE [LARGE SCALE GENOMIC DNA]</scope>
    <source>
        <strain evidence="1 2">DSM 28807</strain>
    </source>
</reference>
<gene>
    <name evidence="1" type="ORF">BLEM_1707</name>
</gene>
<proteinExistence type="predicted"/>
<comment type="caution">
    <text evidence="1">The sequence shown here is derived from an EMBL/GenBank/DDBJ whole genome shotgun (WGS) entry which is preliminary data.</text>
</comment>
<name>A0A261FNS0_9BIFI</name>
<dbReference type="EMBL" id="MWWX01000013">
    <property type="protein sequence ID" value="OZG60738.1"/>
    <property type="molecule type" value="Genomic_DNA"/>
</dbReference>
<protein>
    <submittedName>
        <fullName evidence="1">Uncharacterized protein</fullName>
    </submittedName>
</protein>
<evidence type="ECO:0000313" key="1">
    <source>
        <dbReference type="EMBL" id="OZG60738.1"/>
    </source>
</evidence>
<sequence>MMVVAILLGVLLWAGLMLWVLAMCRAAHAADAADHESGGGWHEG</sequence>
<keyword evidence="2" id="KW-1185">Reference proteome</keyword>
<evidence type="ECO:0000313" key="2">
    <source>
        <dbReference type="Proteomes" id="UP000216352"/>
    </source>
</evidence>
<dbReference type="Proteomes" id="UP000216352">
    <property type="component" value="Unassembled WGS sequence"/>
</dbReference>
<dbReference type="RefSeq" id="WP_264298334.1">
    <property type="nucleotide sequence ID" value="NZ_BDIS01000035.1"/>
</dbReference>
<accession>A0A261FNS0</accession>